<organism evidence="5 6">
    <name type="scientific">Arsenicicoccus piscis</name>
    <dbReference type="NCBI Taxonomy" id="673954"/>
    <lineage>
        <taxon>Bacteria</taxon>
        <taxon>Bacillati</taxon>
        <taxon>Actinomycetota</taxon>
        <taxon>Actinomycetes</taxon>
        <taxon>Micrococcales</taxon>
        <taxon>Intrasporangiaceae</taxon>
        <taxon>Arsenicicoccus</taxon>
    </lineage>
</organism>
<feature type="transmembrane region" description="Helical" evidence="1">
    <location>
        <begin position="475"/>
        <end position="494"/>
    </location>
</feature>
<sequence>MTTVQSVPLSRRPQLVVLLAFLLAAAATLLGAPPAHAAGEDRVTSLDVAYTLRPDGSMHVVEDYAITFAQDRHGITRLVTTLQNVENNPDEHRVYPISNVTASSPSNAPDTLRMTQSGATVSMRIGVANRTVTGPQRYRISYDIGHVVNNQGDLTELSWNVTGNAMDWPIDKTTVTLTGPGPITKGGCAQGEYGSTTPCQATEGPPATFVANNLAAGEGLTIGAAMPTSAFTDTSPQLESGSAEEAAGGDYVSPSEAKARSFGALGVGVGAPLLTLLLLGGLAYTRGRDERYVGLAPDTIPAPGEQVPTRRGGRQPALAVRFNPPEAPPGLVGTVIDERADTIDVSATVIDLAVRGYLRIEQVEGSRQPDWLLTQLRDADATLLDYEQTILHGLFAQGSPILLSQLRTRFASTLAIAKQEMYRETVVRGWFRRSPEAVRRSFSALAALPVIAIFFVFAFGGGISTSTDRIAGVNLPVPTGFVAIGGLALAAVLASQLIRRMPARTAAGSALLQQSRGFREYLLTAEADQIKYDEALNIFQRYLPYAVVYGVADRWAKVFAQVAEQARLEGYDVGMPTFIMFYGGGWGDFGGAGAFGDVIGDFANAASGTFTATPGSSGGSAFGGGDNGSGWGGGGSGGGGFGGFSGGGGGGGGGGSW</sequence>
<dbReference type="Pfam" id="PF20990">
    <property type="entry name" value="DUF2207_C"/>
    <property type="match status" value="1"/>
</dbReference>
<dbReference type="EMBL" id="BSUJ01000001">
    <property type="protein sequence ID" value="GMA18591.1"/>
    <property type="molecule type" value="Genomic_DNA"/>
</dbReference>
<evidence type="ECO:0000313" key="5">
    <source>
        <dbReference type="EMBL" id="GMA18591.1"/>
    </source>
</evidence>
<feature type="signal peptide" evidence="2">
    <location>
        <begin position="1"/>
        <end position="37"/>
    </location>
</feature>
<feature type="transmembrane region" description="Helical" evidence="1">
    <location>
        <begin position="262"/>
        <end position="284"/>
    </location>
</feature>
<feature type="chain" id="PRO_5046145753" description="DUF2207 domain-containing protein" evidence="2">
    <location>
        <begin position="38"/>
        <end position="657"/>
    </location>
</feature>
<feature type="transmembrane region" description="Helical" evidence="1">
    <location>
        <begin position="442"/>
        <end position="463"/>
    </location>
</feature>
<feature type="domain" description="Predicted membrane protein YciQ-like C-terminal" evidence="4">
    <location>
        <begin position="322"/>
        <end position="559"/>
    </location>
</feature>
<evidence type="ECO:0000256" key="1">
    <source>
        <dbReference type="SAM" id="Phobius"/>
    </source>
</evidence>
<proteinExistence type="predicted"/>
<dbReference type="PROSITE" id="PS51318">
    <property type="entry name" value="TAT"/>
    <property type="match status" value="1"/>
</dbReference>
<keyword evidence="2" id="KW-0732">Signal</keyword>
<dbReference type="Proteomes" id="UP001157109">
    <property type="component" value="Unassembled WGS sequence"/>
</dbReference>
<evidence type="ECO:0000313" key="6">
    <source>
        <dbReference type="Proteomes" id="UP001157109"/>
    </source>
</evidence>
<keyword evidence="1" id="KW-0472">Membrane</keyword>
<accession>A0ABQ6HJB3</accession>
<keyword evidence="6" id="KW-1185">Reference proteome</keyword>
<keyword evidence="1" id="KW-0812">Transmembrane</keyword>
<dbReference type="InterPro" id="IPR048389">
    <property type="entry name" value="YciQ-like_C"/>
</dbReference>
<dbReference type="RefSeq" id="WP_277626591.1">
    <property type="nucleotide sequence ID" value="NZ_BSUJ01000001.1"/>
</dbReference>
<evidence type="ECO:0000259" key="3">
    <source>
        <dbReference type="Pfam" id="PF09972"/>
    </source>
</evidence>
<dbReference type="InterPro" id="IPR006311">
    <property type="entry name" value="TAT_signal"/>
</dbReference>
<comment type="caution">
    <text evidence="5">The sequence shown here is derived from an EMBL/GenBank/DDBJ whole genome shotgun (WGS) entry which is preliminary data.</text>
</comment>
<evidence type="ECO:0000256" key="2">
    <source>
        <dbReference type="SAM" id="SignalP"/>
    </source>
</evidence>
<protein>
    <recommendedName>
        <fullName evidence="7">DUF2207 domain-containing protein</fullName>
    </recommendedName>
</protein>
<keyword evidence="1" id="KW-1133">Transmembrane helix</keyword>
<feature type="domain" description="DUF2207" evidence="3">
    <location>
        <begin position="43"/>
        <end position="225"/>
    </location>
</feature>
<gene>
    <name evidence="5" type="ORF">GCM10025862_06120</name>
</gene>
<evidence type="ECO:0008006" key="7">
    <source>
        <dbReference type="Google" id="ProtNLM"/>
    </source>
</evidence>
<reference evidence="6" key="1">
    <citation type="journal article" date="2019" name="Int. J. Syst. Evol. Microbiol.">
        <title>The Global Catalogue of Microorganisms (GCM) 10K type strain sequencing project: providing services to taxonomists for standard genome sequencing and annotation.</title>
        <authorList>
            <consortium name="The Broad Institute Genomics Platform"/>
            <consortium name="The Broad Institute Genome Sequencing Center for Infectious Disease"/>
            <person name="Wu L."/>
            <person name="Ma J."/>
        </authorList>
    </citation>
    <scope>NUCLEOTIDE SEQUENCE [LARGE SCALE GENOMIC DNA]</scope>
    <source>
        <strain evidence="6">NBRC 105830</strain>
    </source>
</reference>
<evidence type="ECO:0000259" key="4">
    <source>
        <dbReference type="Pfam" id="PF20990"/>
    </source>
</evidence>
<name>A0ABQ6HJB3_9MICO</name>
<dbReference type="Pfam" id="PF09972">
    <property type="entry name" value="DUF2207"/>
    <property type="match status" value="1"/>
</dbReference>
<dbReference type="InterPro" id="IPR018702">
    <property type="entry name" value="DUF2207"/>
</dbReference>